<dbReference type="SMART" id="SM01417">
    <property type="entry name" value="Solute_trans_a"/>
    <property type="match status" value="1"/>
</dbReference>
<dbReference type="PANTHER" id="PTHR23423">
    <property type="entry name" value="ORGANIC SOLUTE TRANSPORTER-RELATED"/>
    <property type="match status" value="1"/>
</dbReference>
<feature type="transmembrane region" description="Helical" evidence="6">
    <location>
        <begin position="288"/>
        <end position="307"/>
    </location>
</feature>
<accession>A0AA36J2M2</accession>
<organism evidence="7 8">
    <name type="scientific">Effrenium voratum</name>
    <dbReference type="NCBI Taxonomy" id="2562239"/>
    <lineage>
        <taxon>Eukaryota</taxon>
        <taxon>Sar</taxon>
        <taxon>Alveolata</taxon>
        <taxon>Dinophyceae</taxon>
        <taxon>Suessiales</taxon>
        <taxon>Symbiodiniaceae</taxon>
        <taxon>Effrenium</taxon>
    </lineage>
</organism>
<gene>
    <name evidence="7" type="ORF">EVOR1521_LOCUS21388</name>
</gene>
<comment type="subcellular location">
    <subcellularLocation>
        <location evidence="1">Membrane</location>
        <topology evidence="1">Multi-pass membrane protein</topology>
    </subcellularLocation>
</comment>
<dbReference type="EMBL" id="CAUJNA010003263">
    <property type="protein sequence ID" value="CAJ1397351.1"/>
    <property type="molecule type" value="Genomic_DNA"/>
</dbReference>
<keyword evidence="2 6" id="KW-0812">Transmembrane</keyword>
<evidence type="ECO:0000256" key="4">
    <source>
        <dbReference type="ARBA" id="ARBA00023136"/>
    </source>
</evidence>
<evidence type="ECO:0000313" key="8">
    <source>
        <dbReference type="Proteomes" id="UP001178507"/>
    </source>
</evidence>
<protein>
    <submittedName>
        <fullName evidence="7">Uncharacterized protein</fullName>
    </submittedName>
</protein>
<dbReference type="GO" id="GO:0016020">
    <property type="term" value="C:membrane"/>
    <property type="evidence" value="ECO:0007669"/>
    <property type="project" value="UniProtKB-SubCell"/>
</dbReference>
<keyword evidence="8" id="KW-1185">Reference proteome</keyword>
<proteinExistence type="predicted"/>
<name>A0AA36J2M2_9DINO</name>
<feature type="transmembrane region" description="Helical" evidence="6">
    <location>
        <begin position="213"/>
        <end position="235"/>
    </location>
</feature>
<comment type="caution">
    <text evidence="7">The sequence shown here is derived from an EMBL/GenBank/DDBJ whole genome shotgun (WGS) entry which is preliminary data.</text>
</comment>
<evidence type="ECO:0000256" key="5">
    <source>
        <dbReference type="SAM" id="MobiDB-lite"/>
    </source>
</evidence>
<dbReference type="AlphaFoldDB" id="A0AA36J2M2"/>
<sequence>MHVMERLRVPWCAFKVGPFNWYCMIDRPDPKAQGGHPEETLPDEHQASTWWDWLTWLAGFLGVVLLLGLLSLWVQREVLQVTHIEQVLGGLASIVALGRSVAHLFRHRRSSAGLRRFTPRILWVIPIYTIDSWTCLLAEGYPGFWVMLVHCLREVSEAVAVTTFMQLVLSFLGGPMKLANTFLEEKQPPVEQLCFFKWFLPPYRPGPNFVSKVVVGILQYAVVTPLLFLMTALLRGSLQDPDLARFHRGLLRLKAVPPMIKGVSCLCAMYHLVLLRRETRQYLDKLKPALKFVAINCIVFLTFWQGFVVDAVGSFVCYPTGQAKHDETAQLSRQQFLASMKSLLLCVEMPIFAELHGCAYPSEHELQESSEGQMKARRSRSGHWEVPNEENSDTPILLRAKDGDAPAVSRLLSREDSQGSLEGVQPQDLVDLWAEVRALADRAHRERGSTEA</sequence>
<dbReference type="InterPro" id="IPR005178">
    <property type="entry name" value="Ostalpha/TMEM184C"/>
</dbReference>
<evidence type="ECO:0000256" key="6">
    <source>
        <dbReference type="SAM" id="Phobius"/>
    </source>
</evidence>
<reference evidence="7" key="1">
    <citation type="submission" date="2023-08" db="EMBL/GenBank/DDBJ databases">
        <authorList>
            <person name="Chen Y."/>
            <person name="Shah S."/>
            <person name="Dougan E. K."/>
            <person name="Thang M."/>
            <person name="Chan C."/>
        </authorList>
    </citation>
    <scope>NUCLEOTIDE SEQUENCE</scope>
</reference>
<dbReference type="Pfam" id="PF03619">
    <property type="entry name" value="Solute_trans_a"/>
    <property type="match status" value="1"/>
</dbReference>
<evidence type="ECO:0000256" key="3">
    <source>
        <dbReference type="ARBA" id="ARBA00022989"/>
    </source>
</evidence>
<evidence type="ECO:0000313" key="7">
    <source>
        <dbReference type="EMBL" id="CAJ1397351.1"/>
    </source>
</evidence>
<feature type="transmembrane region" description="Helical" evidence="6">
    <location>
        <begin position="255"/>
        <end position="276"/>
    </location>
</feature>
<evidence type="ECO:0000256" key="2">
    <source>
        <dbReference type="ARBA" id="ARBA00022692"/>
    </source>
</evidence>
<keyword evidence="3 6" id="KW-1133">Transmembrane helix</keyword>
<dbReference type="Proteomes" id="UP001178507">
    <property type="component" value="Unassembled WGS sequence"/>
</dbReference>
<evidence type="ECO:0000256" key="1">
    <source>
        <dbReference type="ARBA" id="ARBA00004141"/>
    </source>
</evidence>
<keyword evidence="4 6" id="KW-0472">Membrane</keyword>
<feature type="region of interest" description="Disordered" evidence="5">
    <location>
        <begin position="366"/>
        <end position="395"/>
    </location>
</feature>
<feature type="transmembrane region" description="Helical" evidence="6">
    <location>
        <begin position="53"/>
        <end position="74"/>
    </location>
</feature>